<dbReference type="SMART" id="SM00066">
    <property type="entry name" value="GAL4"/>
    <property type="match status" value="1"/>
</dbReference>
<reference evidence="5" key="1">
    <citation type="journal article" date="2021" name="Nat. Commun.">
        <title>Genetic determinants of endophytism in the Arabidopsis root mycobiome.</title>
        <authorList>
            <person name="Mesny F."/>
            <person name="Miyauchi S."/>
            <person name="Thiergart T."/>
            <person name="Pickel B."/>
            <person name="Atanasova L."/>
            <person name="Karlsson M."/>
            <person name="Huettel B."/>
            <person name="Barry K.W."/>
            <person name="Haridas S."/>
            <person name="Chen C."/>
            <person name="Bauer D."/>
            <person name="Andreopoulos W."/>
            <person name="Pangilinan J."/>
            <person name="LaButti K."/>
            <person name="Riley R."/>
            <person name="Lipzen A."/>
            <person name="Clum A."/>
            <person name="Drula E."/>
            <person name="Henrissat B."/>
            <person name="Kohler A."/>
            <person name="Grigoriev I.V."/>
            <person name="Martin F.M."/>
            <person name="Hacquard S."/>
        </authorList>
    </citation>
    <scope>NUCLEOTIDE SEQUENCE</scope>
    <source>
        <strain evidence="5">FSSC 5 MPI-SDFR-AT-0091</strain>
    </source>
</reference>
<dbReference type="CDD" id="cd00067">
    <property type="entry name" value="GAL4"/>
    <property type="match status" value="1"/>
</dbReference>
<feature type="region of interest" description="Disordered" evidence="3">
    <location>
        <begin position="42"/>
        <end position="62"/>
    </location>
</feature>
<dbReference type="Pfam" id="PF00172">
    <property type="entry name" value="Zn_clus"/>
    <property type="match status" value="1"/>
</dbReference>
<evidence type="ECO:0000256" key="3">
    <source>
        <dbReference type="SAM" id="MobiDB-lite"/>
    </source>
</evidence>
<dbReference type="InterPro" id="IPR001138">
    <property type="entry name" value="Zn2Cys6_DnaBD"/>
</dbReference>
<dbReference type="Pfam" id="PF04082">
    <property type="entry name" value="Fungal_trans"/>
    <property type="match status" value="1"/>
</dbReference>
<keyword evidence="1" id="KW-0479">Metal-binding</keyword>
<feature type="domain" description="Zn(2)-C6 fungal-type" evidence="4">
    <location>
        <begin position="11"/>
        <end position="38"/>
    </location>
</feature>
<evidence type="ECO:0000256" key="2">
    <source>
        <dbReference type="ARBA" id="ARBA00023242"/>
    </source>
</evidence>
<dbReference type="SUPFAM" id="SSF57701">
    <property type="entry name" value="Zn2/Cys6 DNA-binding domain"/>
    <property type="match status" value="1"/>
</dbReference>
<dbReference type="CDD" id="cd12148">
    <property type="entry name" value="fungal_TF_MHR"/>
    <property type="match status" value="1"/>
</dbReference>
<gene>
    <name evidence="5" type="ORF">B0J15DRAFT_231315</name>
</gene>
<sequence>MGSTTNIVPRACRNCRIRKIRCSREIPCTNCITSKITCQESTKDVTRRSTHAGSVPEKDQDSIESLRKRVTALEQQLNRLSSDRNTQVSEVATSTVLSPTLAQLTPQPSPCHIDLASLEGDSSFRKQALLATDITEFGSLAGIGSPQVVDKISGLRKLLERKTSDGDTPQCREWKPSTSITLQGNLPPADFVIRLLRAVQGSDCLLTLYFPIDMKQVEYLCRRVYFPVQAVTVGELSLLNAMLAVILCSLQCFPQPEFSDEEVAKYLAVCKENQLTGIETYEVNMVSTFEHCLVLCMAAQKAQTEGDIALQWRLSSTAARHCLVLGYHREHVVAAMPPDEADRVRRLFWSIYFSDKSTVLSLGRTSTIQDLDVDLEPYAISSDPGRESWDTSMWMFIDYARIQASIYENLYSPASRRRSTADRQSIVDETNKQLSNWYESWNQLDTSKAYNKRLFDNTFWPVDVSYYSTLTLVHHALDLSTSIRIISDPCLEAAKKGLKSHVSVHAQYSLLEPQSLAFFAVWVHVYCPLTPFVVIFLHCMTNSDTEDLDLLKGSLDVMEQTSSLAKSCERPYEFCKYLYSIAEAHISACTENGTDTADKVDLGLTSLQHPPSENWPFPDLNLQLISSAFPSSDWWAPHTS</sequence>
<evidence type="ECO:0000313" key="5">
    <source>
        <dbReference type="EMBL" id="KAH7268521.1"/>
    </source>
</evidence>
<evidence type="ECO:0000313" key="6">
    <source>
        <dbReference type="Proteomes" id="UP000736672"/>
    </source>
</evidence>
<dbReference type="SMART" id="SM00906">
    <property type="entry name" value="Fungal_trans"/>
    <property type="match status" value="1"/>
</dbReference>
<dbReference type="AlphaFoldDB" id="A0A9P9R6T3"/>
<organism evidence="5 6">
    <name type="scientific">Fusarium solani</name>
    <name type="common">Filamentous fungus</name>
    <dbReference type="NCBI Taxonomy" id="169388"/>
    <lineage>
        <taxon>Eukaryota</taxon>
        <taxon>Fungi</taxon>
        <taxon>Dikarya</taxon>
        <taxon>Ascomycota</taxon>
        <taxon>Pezizomycotina</taxon>
        <taxon>Sordariomycetes</taxon>
        <taxon>Hypocreomycetidae</taxon>
        <taxon>Hypocreales</taxon>
        <taxon>Nectriaceae</taxon>
        <taxon>Fusarium</taxon>
        <taxon>Fusarium solani species complex</taxon>
    </lineage>
</organism>
<dbReference type="PROSITE" id="PS50048">
    <property type="entry name" value="ZN2_CY6_FUNGAL_2"/>
    <property type="match status" value="1"/>
</dbReference>
<evidence type="ECO:0000256" key="1">
    <source>
        <dbReference type="ARBA" id="ARBA00022723"/>
    </source>
</evidence>
<dbReference type="InterPro" id="IPR036864">
    <property type="entry name" value="Zn2-C6_fun-type_DNA-bd_sf"/>
</dbReference>
<proteinExistence type="predicted"/>
<dbReference type="GO" id="GO:0003677">
    <property type="term" value="F:DNA binding"/>
    <property type="evidence" value="ECO:0007669"/>
    <property type="project" value="InterPro"/>
</dbReference>
<dbReference type="PROSITE" id="PS00463">
    <property type="entry name" value="ZN2_CY6_FUNGAL_1"/>
    <property type="match status" value="1"/>
</dbReference>
<dbReference type="GO" id="GO:0000981">
    <property type="term" value="F:DNA-binding transcription factor activity, RNA polymerase II-specific"/>
    <property type="evidence" value="ECO:0007669"/>
    <property type="project" value="InterPro"/>
</dbReference>
<dbReference type="Gene3D" id="4.10.240.10">
    <property type="entry name" value="Zn(2)-C6 fungal-type DNA-binding domain"/>
    <property type="match status" value="1"/>
</dbReference>
<evidence type="ECO:0000259" key="4">
    <source>
        <dbReference type="PROSITE" id="PS50048"/>
    </source>
</evidence>
<keyword evidence="2" id="KW-0539">Nucleus</keyword>
<dbReference type="GO" id="GO:0008270">
    <property type="term" value="F:zinc ion binding"/>
    <property type="evidence" value="ECO:0007669"/>
    <property type="project" value="InterPro"/>
</dbReference>
<dbReference type="InterPro" id="IPR050987">
    <property type="entry name" value="AtrR-like"/>
</dbReference>
<dbReference type="InterPro" id="IPR007219">
    <property type="entry name" value="XnlR_reg_dom"/>
</dbReference>
<comment type="caution">
    <text evidence="5">The sequence shown here is derived from an EMBL/GenBank/DDBJ whole genome shotgun (WGS) entry which is preliminary data.</text>
</comment>
<name>A0A9P9R6T3_FUSSL</name>
<keyword evidence="6" id="KW-1185">Reference proteome</keyword>
<dbReference type="EMBL" id="JAGTJS010000005">
    <property type="protein sequence ID" value="KAH7268521.1"/>
    <property type="molecule type" value="Genomic_DNA"/>
</dbReference>
<dbReference type="GO" id="GO:0006351">
    <property type="term" value="P:DNA-templated transcription"/>
    <property type="evidence" value="ECO:0007669"/>
    <property type="project" value="InterPro"/>
</dbReference>
<protein>
    <recommendedName>
        <fullName evidence="4">Zn(2)-C6 fungal-type domain-containing protein</fullName>
    </recommendedName>
</protein>
<dbReference type="PANTHER" id="PTHR46910">
    <property type="entry name" value="TRANSCRIPTION FACTOR PDR1"/>
    <property type="match status" value="1"/>
</dbReference>
<dbReference type="OrthoDB" id="103819at2759"/>
<dbReference type="PANTHER" id="PTHR46910:SF5">
    <property type="entry name" value="ZN(II)2CYS6 TRANSCRIPTION FACTOR (EUROFUNG)"/>
    <property type="match status" value="1"/>
</dbReference>
<accession>A0A9P9R6T3</accession>
<dbReference type="Proteomes" id="UP000736672">
    <property type="component" value="Unassembled WGS sequence"/>
</dbReference>